<dbReference type="EC" id="2.7.13.3" evidence="2"/>
<evidence type="ECO:0000256" key="4">
    <source>
        <dbReference type="ARBA" id="ARBA00022679"/>
    </source>
</evidence>
<dbReference type="PANTHER" id="PTHR24421">
    <property type="entry name" value="NITRATE/NITRITE SENSOR PROTEIN NARX-RELATED"/>
    <property type="match status" value="1"/>
</dbReference>
<reference evidence="11 12" key="1">
    <citation type="submission" date="2016-10" db="EMBL/GenBank/DDBJ databases">
        <authorList>
            <person name="Varghese N."/>
            <person name="Submissions S."/>
        </authorList>
    </citation>
    <scope>NUCLEOTIDE SEQUENCE [LARGE SCALE GENOMIC DNA]</scope>
    <source>
        <strain evidence="11 12">DSM 17997</strain>
    </source>
</reference>
<evidence type="ECO:0000313" key="12">
    <source>
        <dbReference type="Proteomes" id="UP000199663"/>
    </source>
</evidence>
<dbReference type="SUPFAM" id="SSF55874">
    <property type="entry name" value="ATPase domain of HSP90 chaperone/DNA topoisomerase II/histidine kinase"/>
    <property type="match status" value="1"/>
</dbReference>
<dbReference type="InterPro" id="IPR003594">
    <property type="entry name" value="HATPase_dom"/>
</dbReference>
<keyword evidence="5" id="KW-0547">Nucleotide-binding</keyword>
<dbReference type="InterPro" id="IPR011712">
    <property type="entry name" value="Sig_transdc_His_kin_sub3_dim/P"/>
</dbReference>
<proteinExistence type="predicted"/>
<dbReference type="Pfam" id="PF02518">
    <property type="entry name" value="HATPase_c"/>
    <property type="match status" value="1"/>
</dbReference>
<dbReference type="InterPro" id="IPR005467">
    <property type="entry name" value="His_kinase_dom"/>
</dbReference>
<keyword evidence="8" id="KW-0902">Two-component regulatory system</keyword>
<dbReference type="CDD" id="cd16917">
    <property type="entry name" value="HATPase_UhpB-NarQ-NarX-like"/>
    <property type="match status" value="1"/>
</dbReference>
<protein>
    <recommendedName>
        <fullName evidence="2">histidine kinase</fullName>
        <ecNumber evidence="2">2.7.13.3</ecNumber>
    </recommendedName>
</protein>
<dbReference type="Gene3D" id="3.30.565.10">
    <property type="entry name" value="Histidine kinase-like ATPase, C-terminal domain"/>
    <property type="match status" value="1"/>
</dbReference>
<evidence type="ECO:0000256" key="5">
    <source>
        <dbReference type="ARBA" id="ARBA00022741"/>
    </source>
</evidence>
<dbReference type="InterPro" id="IPR036890">
    <property type="entry name" value="HATPase_C_sf"/>
</dbReference>
<evidence type="ECO:0000256" key="3">
    <source>
        <dbReference type="ARBA" id="ARBA00022553"/>
    </source>
</evidence>
<dbReference type="Proteomes" id="UP000199663">
    <property type="component" value="Unassembled WGS sequence"/>
</dbReference>
<keyword evidence="4" id="KW-0808">Transferase</keyword>
<evidence type="ECO:0000256" key="6">
    <source>
        <dbReference type="ARBA" id="ARBA00022777"/>
    </source>
</evidence>
<evidence type="ECO:0000259" key="10">
    <source>
        <dbReference type="PROSITE" id="PS50109"/>
    </source>
</evidence>
<keyword evidence="9" id="KW-0472">Membrane</keyword>
<dbReference type="PROSITE" id="PS50109">
    <property type="entry name" value="HIS_KIN"/>
    <property type="match status" value="1"/>
</dbReference>
<name>A0A1H3KQV6_9BACT</name>
<dbReference type="Gene3D" id="1.20.5.1930">
    <property type="match status" value="1"/>
</dbReference>
<feature type="domain" description="Histidine kinase" evidence="10">
    <location>
        <begin position="530"/>
        <end position="680"/>
    </location>
</feature>
<feature type="transmembrane region" description="Helical" evidence="9">
    <location>
        <begin position="450"/>
        <end position="468"/>
    </location>
</feature>
<keyword evidence="3" id="KW-0597">Phosphoprotein</keyword>
<comment type="caution">
    <text evidence="11">The sequence shown here is derived from an EMBL/GenBank/DDBJ whole genome shotgun (WGS) entry which is preliminary data.</text>
</comment>
<dbReference type="Pfam" id="PF07730">
    <property type="entry name" value="HisKA_3"/>
    <property type="match status" value="1"/>
</dbReference>
<keyword evidence="6 11" id="KW-0418">Kinase</keyword>
<dbReference type="SMART" id="SM00387">
    <property type="entry name" value="HATPase_c"/>
    <property type="match status" value="1"/>
</dbReference>
<evidence type="ECO:0000256" key="8">
    <source>
        <dbReference type="ARBA" id="ARBA00023012"/>
    </source>
</evidence>
<evidence type="ECO:0000256" key="2">
    <source>
        <dbReference type="ARBA" id="ARBA00012438"/>
    </source>
</evidence>
<evidence type="ECO:0000313" key="11">
    <source>
        <dbReference type="EMBL" id="SDY54430.1"/>
    </source>
</evidence>
<evidence type="ECO:0000256" key="9">
    <source>
        <dbReference type="SAM" id="Phobius"/>
    </source>
</evidence>
<keyword evidence="12" id="KW-1185">Reference proteome</keyword>
<keyword evidence="7" id="KW-0067">ATP-binding</keyword>
<keyword evidence="9" id="KW-1133">Transmembrane helix</keyword>
<dbReference type="Gene3D" id="1.25.40.10">
    <property type="entry name" value="Tetratricopeptide repeat domain"/>
    <property type="match status" value="1"/>
</dbReference>
<keyword evidence="9" id="KW-0812">Transmembrane</keyword>
<dbReference type="InterPro" id="IPR050482">
    <property type="entry name" value="Sensor_HK_TwoCompSys"/>
</dbReference>
<dbReference type="PANTHER" id="PTHR24421:SF10">
    <property type="entry name" value="NITRATE_NITRITE SENSOR PROTEIN NARQ"/>
    <property type="match status" value="1"/>
</dbReference>
<comment type="catalytic activity">
    <reaction evidence="1">
        <text>ATP + protein L-histidine = ADP + protein N-phospho-L-histidine.</text>
        <dbReference type="EC" id="2.7.13.3"/>
    </reaction>
</comment>
<dbReference type="InterPro" id="IPR011990">
    <property type="entry name" value="TPR-like_helical_dom_sf"/>
</dbReference>
<dbReference type="GO" id="GO:0016301">
    <property type="term" value="F:kinase activity"/>
    <property type="evidence" value="ECO:0007669"/>
    <property type="project" value="UniProtKB-KW"/>
</dbReference>
<dbReference type="EMBL" id="FNQC01000001">
    <property type="protein sequence ID" value="SDY54430.1"/>
    <property type="molecule type" value="Genomic_DNA"/>
</dbReference>
<gene>
    <name evidence="11" type="ORF">SAMN05444412_101483</name>
</gene>
<evidence type="ECO:0000256" key="7">
    <source>
        <dbReference type="ARBA" id="ARBA00022840"/>
    </source>
</evidence>
<organism evidence="11 12">
    <name type="scientific">Rhodonellum ikkaensis</name>
    <dbReference type="NCBI Taxonomy" id="336829"/>
    <lineage>
        <taxon>Bacteria</taxon>
        <taxon>Pseudomonadati</taxon>
        <taxon>Bacteroidota</taxon>
        <taxon>Cytophagia</taxon>
        <taxon>Cytophagales</taxon>
        <taxon>Cytophagaceae</taxon>
        <taxon>Rhodonellum</taxon>
    </lineage>
</organism>
<accession>A0A1H3KQV6</accession>
<sequence>MNDCIVWKKRFGMIVFLCFLVFSKEISANPQKDSLETLFQSEMIPSKKMQLLKQILPLIYKEKQSDALPSYYLQAIKLAEETKDFDAAANWSIALYQFYNDETSDQDNALQVMQNARQFVEKVTESRVRGNVFLKLGAAHYVKGAFDSAIWAYTNSISHFSKADSIYVADALFFRGQAKDYLGKMLNAMKDYQLASTYYENLGDLDYVNHVQNGMSILFSKYEIFDEAEKIRLNLIDLYAKSGDFNEWAVVMYNQSNDYRKQGRFVEQHDLLNKIMKRLPQEGFDPYLEVLINLSMSNYYGTENDLEKQQLFFSTAEKLIKEKQVEENFINPSFAKSHALLEKTKGNLQKAITLARSFKTKAMESNNMDLILEAHQLEADLLEKVGDNGGSLLALKYYQNYKDSIFGINKANTFAYYQTLYETEKKEREILKKNQEIEKIQADTSRKITLIIYSTTAFLAIIILLFLWKNLRTAKKERSIQERFSRELISSQENERRRISKDLHDGLGQSLLLIKNRVAMSPDTSSASLLDQAIEELRGISRSLHPFQLYELGITGAIQNILDKIDREMDIFIASELENIDDFFSKEDQVHIYRIVQETFTNILKHSEASAANVTIQREEKKAVITIKDNGIGFDFSEKYNDFNSLGLKTLKERTAALKGTMKVDSEKGAGTIFSFIFSN</sequence>
<evidence type="ECO:0000256" key="1">
    <source>
        <dbReference type="ARBA" id="ARBA00000085"/>
    </source>
</evidence>
<dbReference type="SUPFAM" id="SSF48452">
    <property type="entry name" value="TPR-like"/>
    <property type="match status" value="1"/>
</dbReference>